<feature type="signal peptide" evidence="2">
    <location>
        <begin position="1"/>
        <end position="28"/>
    </location>
</feature>
<dbReference type="Pfam" id="PF14016">
    <property type="entry name" value="DUF4232"/>
    <property type="match status" value="1"/>
</dbReference>
<evidence type="ECO:0000259" key="3">
    <source>
        <dbReference type="Pfam" id="PF14016"/>
    </source>
</evidence>
<dbReference type="Proteomes" id="UP000198873">
    <property type="component" value="Unassembled WGS sequence"/>
</dbReference>
<feature type="compositionally biased region" description="Low complexity" evidence="1">
    <location>
        <begin position="35"/>
        <end position="46"/>
    </location>
</feature>
<feature type="chain" id="PRO_5038640956" description="DUF4232 domain-containing protein" evidence="2">
    <location>
        <begin position="29"/>
        <end position="202"/>
    </location>
</feature>
<feature type="region of interest" description="Disordered" evidence="1">
    <location>
        <begin position="35"/>
        <end position="69"/>
    </location>
</feature>
<sequence>MRTRRAPRTARLALAITAAAALTATLTACEDEVVDSGADTSDSAGAGDSGSDDTAPEGSGDGEGNPVEQVCGTTDLTFTVSEESQAGGYLLVTAQANEGITCYLYGTYPVAAFGSAEDSHAFQIEQGASEDIQLSGDTVAYAGIQPKTTGDEHGAEYEQLIIGILDDPSDPVGLPLDAPVLVDEPGTTKWTADPALAVPTTY</sequence>
<evidence type="ECO:0000256" key="1">
    <source>
        <dbReference type="SAM" id="MobiDB-lite"/>
    </source>
</evidence>
<keyword evidence="5" id="KW-1185">Reference proteome</keyword>
<proteinExistence type="predicted"/>
<dbReference type="InterPro" id="IPR025326">
    <property type="entry name" value="DUF4232"/>
</dbReference>
<accession>A0A1I6WBS0</accession>
<name>A0A1I6WBS0_9ACTN</name>
<evidence type="ECO:0000313" key="4">
    <source>
        <dbReference type="EMBL" id="SFT23449.1"/>
    </source>
</evidence>
<dbReference type="EMBL" id="FPAB01000018">
    <property type="protein sequence ID" value="SFT23449.1"/>
    <property type="molecule type" value="Genomic_DNA"/>
</dbReference>
<dbReference type="AlphaFoldDB" id="A0A1I6WBS0"/>
<evidence type="ECO:0000313" key="5">
    <source>
        <dbReference type="Proteomes" id="UP000198873"/>
    </source>
</evidence>
<feature type="domain" description="DUF4232" evidence="3">
    <location>
        <begin position="71"/>
        <end position="183"/>
    </location>
</feature>
<organism evidence="4 5">
    <name type="scientific">Streptomyces harbinensis</name>
    <dbReference type="NCBI Taxonomy" id="1176198"/>
    <lineage>
        <taxon>Bacteria</taxon>
        <taxon>Bacillati</taxon>
        <taxon>Actinomycetota</taxon>
        <taxon>Actinomycetes</taxon>
        <taxon>Kitasatosporales</taxon>
        <taxon>Streptomycetaceae</taxon>
        <taxon>Streptomyces</taxon>
    </lineage>
</organism>
<reference evidence="5" key="1">
    <citation type="submission" date="2016-10" db="EMBL/GenBank/DDBJ databases">
        <authorList>
            <person name="Varghese N."/>
            <person name="Submissions S."/>
        </authorList>
    </citation>
    <scope>NUCLEOTIDE SEQUENCE [LARGE SCALE GENOMIC DNA]</scope>
    <source>
        <strain evidence="5">CGMCC 4.7047</strain>
    </source>
</reference>
<protein>
    <recommendedName>
        <fullName evidence="3">DUF4232 domain-containing protein</fullName>
    </recommendedName>
</protein>
<dbReference type="RefSeq" id="WP_019431872.1">
    <property type="nucleotide sequence ID" value="NZ_FPAB01000018.1"/>
</dbReference>
<keyword evidence="2" id="KW-0732">Signal</keyword>
<gene>
    <name evidence="4" type="ORF">SAMN05444716_1183</name>
</gene>
<dbReference type="PROSITE" id="PS51257">
    <property type="entry name" value="PROKAR_LIPOPROTEIN"/>
    <property type="match status" value="1"/>
</dbReference>
<evidence type="ECO:0000256" key="2">
    <source>
        <dbReference type="SAM" id="SignalP"/>
    </source>
</evidence>